<sequence>MHARGIDLLSLEILSHLEHELLRAANVVLGRAVAKVEIFLVDLGKIHAEVVVVGHAVDIGLGEMGLEDISAEAGAVTGDTADLVVEGNGAAGAVDPGDGTMRLALGNGVEDGHHGSDTDTGRDEDNGNVGRVGHVEVELASRVSQLNDITLVLHVDKEVGDNTGVEGIASEISTAAGHVKSLVSLDGNAVVVRSRSLAQGVLARLDIALVGDGYLNRNILTGLKGRKTLSVDRNEVEGVDIIRLLNLLLDTELTVALPLAKVTIELSLTTDEHLGKHPVCLHPSLSDLGCHGRTEDFCEGSDEILLDDGIMLWLDAQGAMLVAHALHLGDELCDVVDVIGVAEDDGGEGTRLATVGLVDGVEVVVELGVITEHVAVEDGGDALSVVGEGGDGAPDEPGLLI</sequence>
<evidence type="ECO:0000256" key="1">
    <source>
        <dbReference type="SAM" id="MobiDB-lite"/>
    </source>
</evidence>
<evidence type="ECO:0008006" key="4">
    <source>
        <dbReference type="Google" id="ProtNLM"/>
    </source>
</evidence>
<dbReference type="Proteomes" id="UP000002489">
    <property type="component" value="Unassembled WGS sequence"/>
</dbReference>
<evidence type="ECO:0000313" key="3">
    <source>
        <dbReference type="Proteomes" id="UP000002489"/>
    </source>
</evidence>
<reference evidence="3" key="1">
    <citation type="journal article" date="2012" name="Mol. Plant Microbe Interact.">
        <title>A highly conserved effector in Fusarium oxysporum is required for full virulence on Arabidopsis.</title>
        <authorList>
            <person name="Thatcher L.F."/>
            <person name="Gardiner D.M."/>
            <person name="Kazan K."/>
            <person name="Manners J."/>
        </authorList>
    </citation>
    <scope>NUCLEOTIDE SEQUENCE [LARGE SCALE GENOMIC DNA]</scope>
    <source>
        <strain evidence="3">Fo5176</strain>
    </source>
</reference>
<feature type="compositionally biased region" description="Basic and acidic residues" evidence="1">
    <location>
        <begin position="110"/>
        <end position="125"/>
    </location>
</feature>
<protein>
    <recommendedName>
        <fullName evidence="4">NAD-specific glutamate dehydrogenase</fullName>
    </recommendedName>
</protein>
<organism evidence="2 3">
    <name type="scientific">Fusarium oxysporum (strain Fo5176)</name>
    <name type="common">Fusarium vascular wilt</name>
    <dbReference type="NCBI Taxonomy" id="660025"/>
    <lineage>
        <taxon>Eukaryota</taxon>
        <taxon>Fungi</taxon>
        <taxon>Dikarya</taxon>
        <taxon>Ascomycota</taxon>
        <taxon>Pezizomycotina</taxon>
        <taxon>Sordariomycetes</taxon>
        <taxon>Hypocreomycetidae</taxon>
        <taxon>Hypocreales</taxon>
        <taxon>Nectriaceae</taxon>
        <taxon>Fusarium</taxon>
        <taxon>Fusarium oxysporum species complex</taxon>
    </lineage>
</organism>
<evidence type="ECO:0000313" key="2">
    <source>
        <dbReference type="EnsemblFungi" id="FOXG_01091P0"/>
    </source>
</evidence>
<proteinExistence type="predicted"/>
<dbReference type="AlphaFoldDB" id="A0A0D2XB24"/>
<feature type="region of interest" description="Disordered" evidence="1">
    <location>
        <begin position="107"/>
        <end position="128"/>
    </location>
</feature>
<accession>A0A0D2XB24</accession>
<name>A0A0D2XB24_FUSOF</name>
<dbReference type="EnsemblFungi" id="FOXG_01091T0">
    <property type="protein sequence ID" value="FOXG_01091P0"/>
    <property type="gene ID" value="FOXG_01091"/>
</dbReference>
<reference evidence="2" key="2">
    <citation type="submission" date="2025-08" db="UniProtKB">
        <authorList>
            <consortium name="EnsemblFungi"/>
        </authorList>
    </citation>
    <scope>IDENTIFICATION</scope>
    <source>
        <strain evidence="2">4287 / CBS 123668 / FGSC 9935 / NRRL 34936</strain>
    </source>
</reference>